<keyword evidence="2" id="KW-1185">Reference proteome</keyword>
<dbReference type="EMBL" id="CM042882">
    <property type="protein sequence ID" value="KAI4381880.1"/>
    <property type="molecule type" value="Genomic_DNA"/>
</dbReference>
<reference evidence="2" key="1">
    <citation type="journal article" date="2023" name="Front. Plant Sci.">
        <title>Chromosomal-level genome assembly of Melastoma candidum provides insights into trichome evolution.</title>
        <authorList>
            <person name="Zhong Y."/>
            <person name="Wu W."/>
            <person name="Sun C."/>
            <person name="Zou P."/>
            <person name="Liu Y."/>
            <person name="Dai S."/>
            <person name="Zhou R."/>
        </authorList>
    </citation>
    <scope>NUCLEOTIDE SEQUENCE [LARGE SCALE GENOMIC DNA]</scope>
</reference>
<protein>
    <submittedName>
        <fullName evidence="1">Uncharacterized protein</fullName>
    </submittedName>
</protein>
<gene>
    <name evidence="1" type="ORF">MLD38_007905</name>
</gene>
<evidence type="ECO:0000313" key="1">
    <source>
        <dbReference type="EMBL" id="KAI4381880.1"/>
    </source>
</evidence>
<name>A0ACB9RSK8_9MYRT</name>
<proteinExistence type="predicted"/>
<accession>A0ACB9RSK8</accession>
<dbReference type="Proteomes" id="UP001057402">
    <property type="component" value="Chromosome 3"/>
</dbReference>
<comment type="caution">
    <text evidence="1">The sequence shown here is derived from an EMBL/GenBank/DDBJ whole genome shotgun (WGS) entry which is preliminary data.</text>
</comment>
<evidence type="ECO:0000313" key="2">
    <source>
        <dbReference type="Proteomes" id="UP001057402"/>
    </source>
</evidence>
<sequence length="479" mass="54224">MLKVTVKWQKAVFPDVEIDTSQTPYLFKCQLYDLTGVPPERQKIMVKGGLLKDDADWKTVGVKEGQKLMMMGTADEIVKAPEKGPVFMEDLPEEEQAVAIGHSAGLFNLGNTCYMNSTIQCLHSVPELKTALLEYRQSEQRNDLDQPSHMLTVATRDLFNELGKTAKPVAPMQFWMLLRKKYPQFGQLHNGSFMQQDAEECWTQLLYTLSQSLRTAGANENAEPVKRIFGVELVSRIHCQESGEESSEAETVYSLKCHISQEVNHLHEGLRHGLKSELEKASPSLGRSAIYLKESRINGLPRYLTVQFVRFFWKRESNQKAKILRKVDYPLELDVYDFCSDELRKKLESPRQILREEEGRKAGLKAQEKTPASRDGDVKMADAEVSSPINGGSSSATSQEVQEKQLTGIYDLVAVLTHKGRSADSGHYVAWVKQDNGKWIEFDDDNPIPQREEDIVKLSGGGDWHMAYICMYKARVIEA</sequence>
<organism evidence="1 2">
    <name type="scientific">Melastoma candidum</name>
    <dbReference type="NCBI Taxonomy" id="119954"/>
    <lineage>
        <taxon>Eukaryota</taxon>
        <taxon>Viridiplantae</taxon>
        <taxon>Streptophyta</taxon>
        <taxon>Embryophyta</taxon>
        <taxon>Tracheophyta</taxon>
        <taxon>Spermatophyta</taxon>
        <taxon>Magnoliopsida</taxon>
        <taxon>eudicotyledons</taxon>
        <taxon>Gunneridae</taxon>
        <taxon>Pentapetalae</taxon>
        <taxon>rosids</taxon>
        <taxon>malvids</taxon>
        <taxon>Myrtales</taxon>
        <taxon>Melastomataceae</taxon>
        <taxon>Melastomatoideae</taxon>
        <taxon>Melastomateae</taxon>
        <taxon>Melastoma</taxon>
    </lineage>
</organism>